<sequence>MKVGFVSLGCAKNLVDTEVMLGLLDQGGYVITDQPEDAEVLIVNTCSFIDSAKEESISVILQMGDYKKHGKCRCLVVAGCLGQRYRDELLNELPEVDAILGTSAWGRIIEAIEAVQAGSRVLFIDEMTSIYDDKSPRIRTTPNYSAYIKIADGCSNCCSYCVIPRVRGNFRSRPIESVVAEAKNLVSRGVKEINLIAQDTTSYGRDRTGQSKLTELLRELVAIEGEFWIRLLYCYPNYFTDELIELIANEPKICKYIDLPLQHAHDDVLLAMNRRDSRQDIETLLKKIRSTIAGVAIRTTFIVGFPGETEEQFRSLRDFMAEQRFDHVGVFSYSQEEDTPAGAMTEQIPDEVRQARYHELMALQSQISESINRGLEGMTVRVLVEGQVEGETTLIGRSYREAPDVDGRVYIEGGADVARDVGCFVNAKIIQGFAYDLVAEPAEE</sequence>
<dbReference type="STRING" id="1794912.AXX12_03070"/>
<dbReference type="GO" id="GO:0103039">
    <property type="term" value="F:protein methylthiotransferase activity"/>
    <property type="evidence" value="ECO:0007669"/>
    <property type="project" value="UniProtKB-EC"/>
</dbReference>
<dbReference type="SFLD" id="SFLDG01061">
    <property type="entry name" value="methylthiotransferase"/>
    <property type="match status" value="1"/>
</dbReference>
<comment type="caution">
    <text evidence="13">The sequence shown here is derived from an EMBL/GenBank/DDBJ whole genome shotgun (WGS) entry which is preliminary data.</text>
</comment>
<dbReference type="InterPro" id="IPR020612">
    <property type="entry name" value="Methylthiotransferase_CS"/>
</dbReference>
<keyword evidence="14" id="KW-1185">Reference proteome</keyword>
<dbReference type="EMBL" id="LSGP01000013">
    <property type="protein sequence ID" value="KYZ77131.1"/>
    <property type="molecule type" value="Genomic_DNA"/>
</dbReference>
<keyword evidence="2 10" id="KW-0004">4Fe-4S</keyword>
<dbReference type="CDD" id="cd01335">
    <property type="entry name" value="Radical_SAM"/>
    <property type="match status" value="1"/>
</dbReference>
<evidence type="ECO:0000256" key="4">
    <source>
        <dbReference type="ARBA" id="ARBA00022679"/>
    </source>
</evidence>
<dbReference type="Pfam" id="PF00919">
    <property type="entry name" value="UPF0004"/>
    <property type="match status" value="1"/>
</dbReference>
<evidence type="ECO:0000259" key="12">
    <source>
        <dbReference type="PROSITE" id="PS51918"/>
    </source>
</evidence>
<reference evidence="13 14" key="1">
    <citation type="submission" date="2016-02" db="EMBL/GenBank/DDBJ databases">
        <title>Anaerosporomusa subterraneum gen. nov., sp. nov., a spore-forming obligate anaerobe isolated from saprolite.</title>
        <authorList>
            <person name="Choi J.K."/>
            <person name="Shah M."/>
            <person name="Yee N."/>
        </authorList>
    </citation>
    <scope>NUCLEOTIDE SEQUENCE [LARGE SCALE GENOMIC DNA]</scope>
    <source>
        <strain evidence="13 14">RU4</strain>
    </source>
</reference>
<feature type="binding site" evidence="10">
    <location>
        <position position="10"/>
    </location>
    <ligand>
        <name>[4Fe-4S] cluster</name>
        <dbReference type="ChEBI" id="CHEBI:49883"/>
        <label>1</label>
    </ligand>
</feature>
<comment type="cofactor">
    <cofactor evidence="10">
        <name>[4Fe-4S] cluster</name>
        <dbReference type="ChEBI" id="CHEBI:49883"/>
    </cofactor>
    <text evidence="10">Binds 2 [4Fe-4S] clusters. One cluster is coordinated with 3 cysteines and an exchangeable S-adenosyl-L-methionine.</text>
</comment>
<dbReference type="GO" id="GO:0005829">
    <property type="term" value="C:cytosol"/>
    <property type="evidence" value="ECO:0007669"/>
    <property type="project" value="TreeGrafter"/>
</dbReference>
<dbReference type="PROSITE" id="PS51449">
    <property type="entry name" value="MTTASE_N"/>
    <property type="match status" value="1"/>
</dbReference>
<accession>A0A154BT78</accession>
<feature type="binding site" evidence="10">
    <location>
        <position position="158"/>
    </location>
    <ligand>
        <name>[4Fe-4S] cluster</name>
        <dbReference type="ChEBI" id="CHEBI:49883"/>
        <label>2</label>
        <note>4Fe-4S-S-AdoMet</note>
    </ligand>
</feature>
<keyword evidence="6 10" id="KW-0479">Metal-binding</keyword>
<evidence type="ECO:0000256" key="2">
    <source>
        <dbReference type="ARBA" id="ARBA00022485"/>
    </source>
</evidence>
<dbReference type="Gene3D" id="3.40.50.12160">
    <property type="entry name" value="Methylthiotransferase, N-terminal domain"/>
    <property type="match status" value="1"/>
</dbReference>
<dbReference type="PROSITE" id="PS51918">
    <property type="entry name" value="RADICAL_SAM"/>
    <property type="match status" value="1"/>
</dbReference>
<dbReference type="InterPro" id="IPR007197">
    <property type="entry name" value="rSAM"/>
</dbReference>
<dbReference type="NCBIfam" id="TIGR01125">
    <property type="entry name" value="30S ribosomal protein S12 methylthiotransferase RimO"/>
    <property type="match status" value="1"/>
</dbReference>
<dbReference type="GO" id="GO:0005840">
    <property type="term" value="C:ribosome"/>
    <property type="evidence" value="ECO:0007669"/>
    <property type="project" value="UniProtKB-KW"/>
</dbReference>
<keyword evidence="4 10" id="KW-0808">Transferase</keyword>
<dbReference type="InterPro" id="IPR012340">
    <property type="entry name" value="NA-bd_OB-fold"/>
</dbReference>
<name>A0A154BT78_ANASB</name>
<evidence type="ECO:0000259" key="11">
    <source>
        <dbReference type="PROSITE" id="PS51449"/>
    </source>
</evidence>
<feature type="binding site" evidence="10">
    <location>
        <position position="80"/>
    </location>
    <ligand>
        <name>[4Fe-4S] cluster</name>
        <dbReference type="ChEBI" id="CHEBI:49883"/>
        <label>1</label>
    </ligand>
</feature>
<comment type="function">
    <text evidence="10">Catalyzes the methylthiolation of an aspartic acid residue of ribosomal protein uS12.</text>
</comment>
<dbReference type="InterPro" id="IPR058240">
    <property type="entry name" value="rSAM_sf"/>
</dbReference>
<dbReference type="InterPro" id="IPR005839">
    <property type="entry name" value="Methylthiotransferase"/>
</dbReference>
<evidence type="ECO:0000313" key="13">
    <source>
        <dbReference type="EMBL" id="KYZ77131.1"/>
    </source>
</evidence>
<proteinExistence type="inferred from homology"/>
<dbReference type="Gene3D" id="2.40.50.140">
    <property type="entry name" value="Nucleic acid-binding proteins"/>
    <property type="match status" value="1"/>
</dbReference>
<comment type="function">
    <text evidence="1">Catalyzes the methylthiolation of N6-(dimethylallyl)adenosine (i(6)A), leading to the formation of 2-methylthio-N6-(dimethylallyl)adenosine (ms(2)i(6)A) at position 37 in tRNAs that read codons beginning with uridine.</text>
</comment>
<protein>
    <recommendedName>
        <fullName evidence="10">Ribosomal protein uS12 methylthiotransferase RimO</fullName>
        <shortName evidence="10">uS12 MTTase</shortName>
        <shortName evidence="10">uS12 methylthiotransferase</shortName>
        <ecNumber evidence="10">2.8.4.4</ecNumber>
    </recommendedName>
    <alternativeName>
        <fullName evidence="10">Ribosomal protein uS12 (aspartate-C(3))-methylthiotransferase</fullName>
    </alternativeName>
    <alternativeName>
        <fullName evidence="10">Ribosome maturation factor RimO</fullName>
    </alternativeName>
</protein>
<comment type="similarity">
    <text evidence="10">Belongs to the methylthiotransferase family. RimO subfamily.</text>
</comment>
<dbReference type="InterPro" id="IPR006638">
    <property type="entry name" value="Elp3/MiaA/NifB-like_rSAM"/>
</dbReference>
<dbReference type="InterPro" id="IPR038135">
    <property type="entry name" value="Methylthiotransferase_N_sf"/>
</dbReference>
<dbReference type="PANTHER" id="PTHR43837:SF1">
    <property type="entry name" value="RIBOSOMAL PROTEIN US12 METHYLTHIOTRANSFERASE RIMO"/>
    <property type="match status" value="1"/>
</dbReference>
<dbReference type="Pfam" id="PF18693">
    <property type="entry name" value="TRAM_2"/>
    <property type="match status" value="1"/>
</dbReference>
<comment type="catalytic activity">
    <reaction evidence="10">
        <text>L-aspartate(89)-[ribosomal protein uS12]-hydrogen + (sulfur carrier)-SH + AH2 + 2 S-adenosyl-L-methionine = 3-methylsulfanyl-L-aspartate(89)-[ribosomal protein uS12]-hydrogen + (sulfur carrier)-H + 5'-deoxyadenosine + L-methionine + A + S-adenosyl-L-homocysteine + 2 H(+)</text>
        <dbReference type="Rhea" id="RHEA:37087"/>
        <dbReference type="Rhea" id="RHEA-COMP:10460"/>
        <dbReference type="Rhea" id="RHEA-COMP:10461"/>
        <dbReference type="Rhea" id="RHEA-COMP:14737"/>
        <dbReference type="Rhea" id="RHEA-COMP:14739"/>
        <dbReference type="ChEBI" id="CHEBI:13193"/>
        <dbReference type="ChEBI" id="CHEBI:15378"/>
        <dbReference type="ChEBI" id="CHEBI:17319"/>
        <dbReference type="ChEBI" id="CHEBI:17499"/>
        <dbReference type="ChEBI" id="CHEBI:29917"/>
        <dbReference type="ChEBI" id="CHEBI:29961"/>
        <dbReference type="ChEBI" id="CHEBI:57844"/>
        <dbReference type="ChEBI" id="CHEBI:57856"/>
        <dbReference type="ChEBI" id="CHEBI:59789"/>
        <dbReference type="ChEBI" id="CHEBI:64428"/>
        <dbReference type="ChEBI" id="CHEBI:73599"/>
        <dbReference type="EC" id="2.8.4.4"/>
    </reaction>
</comment>
<dbReference type="InterPro" id="IPR005840">
    <property type="entry name" value="Ribosomal_uS12_MeSTrfase_RimO"/>
</dbReference>
<evidence type="ECO:0000256" key="5">
    <source>
        <dbReference type="ARBA" id="ARBA00022691"/>
    </source>
</evidence>
<evidence type="ECO:0000256" key="7">
    <source>
        <dbReference type="ARBA" id="ARBA00023004"/>
    </source>
</evidence>
<comment type="catalytic activity">
    <reaction evidence="9">
        <text>N(6)-dimethylallyladenosine(37) in tRNA + (sulfur carrier)-SH + AH2 + 2 S-adenosyl-L-methionine = 2-methylsulfanyl-N(6)-dimethylallyladenosine(37) in tRNA + (sulfur carrier)-H + 5'-deoxyadenosine + L-methionine + A + S-adenosyl-L-homocysteine + 2 H(+)</text>
        <dbReference type="Rhea" id="RHEA:37067"/>
        <dbReference type="Rhea" id="RHEA-COMP:10375"/>
        <dbReference type="Rhea" id="RHEA-COMP:10376"/>
        <dbReference type="Rhea" id="RHEA-COMP:14737"/>
        <dbReference type="Rhea" id="RHEA-COMP:14739"/>
        <dbReference type="ChEBI" id="CHEBI:13193"/>
        <dbReference type="ChEBI" id="CHEBI:15378"/>
        <dbReference type="ChEBI" id="CHEBI:17319"/>
        <dbReference type="ChEBI" id="CHEBI:17499"/>
        <dbReference type="ChEBI" id="CHEBI:29917"/>
        <dbReference type="ChEBI" id="CHEBI:57844"/>
        <dbReference type="ChEBI" id="CHEBI:57856"/>
        <dbReference type="ChEBI" id="CHEBI:59789"/>
        <dbReference type="ChEBI" id="CHEBI:64428"/>
        <dbReference type="ChEBI" id="CHEBI:74415"/>
        <dbReference type="ChEBI" id="CHEBI:74417"/>
        <dbReference type="EC" id="2.8.4.3"/>
    </reaction>
</comment>
<comment type="subcellular location">
    <subcellularLocation>
        <location evidence="10">Cytoplasm</location>
    </subcellularLocation>
</comment>
<feature type="domain" description="Radical SAM core" evidence="12">
    <location>
        <begin position="140"/>
        <end position="370"/>
    </location>
</feature>
<evidence type="ECO:0000256" key="3">
    <source>
        <dbReference type="ARBA" id="ARBA00022490"/>
    </source>
</evidence>
<keyword evidence="8 10" id="KW-0411">Iron-sulfur</keyword>
<dbReference type="HAMAP" id="MF_01865">
    <property type="entry name" value="MTTase_RimO"/>
    <property type="match status" value="1"/>
</dbReference>
<evidence type="ECO:0000256" key="8">
    <source>
        <dbReference type="ARBA" id="ARBA00023014"/>
    </source>
</evidence>
<dbReference type="GO" id="GO:0051539">
    <property type="term" value="F:4 iron, 4 sulfur cluster binding"/>
    <property type="evidence" value="ECO:0007669"/>
    <property type="project" value="UniProtKB-UniRule"/>
</dbReference>
<dbReference type="InterPro" id="IPR023404">
    <property type="entry name" value="rSAM_horseshoe"/>
</dbReference>
<dbReference type="OrthoDB" id="9805215at2"/>
<feature type="binding site" evidence="10">
    <location>
        <position position="154"/>
    </location>
    <ligand>
        <name>[4Fe-4S] cluster</name>
        <dbReference type="ChEBI" id="CHEBI:49883"/>
        <label>2</label>
        <note>4Fe-4S-S-AdoMet</note>
    </ligand>
</feature>
<gene>
    <name evidence="10" type="primary">rimO</name>
    <name evidence="13" type="ORF">AXX12_03070</name>
</gene>
<dbReference type="FunFam" id="3.80.30.20:FF:000001">
    <property type="entry name" value="tRNA-2-methylthio-N(6)-dimethylallyladenosine synthase 2"/>
    <property type="match status" value="1"/>
</dbReference>
<dbReference type="FunFam" id="3.40.50.12160:FF:000003">
    <property type="entry name" value="CDK5 regulatory subunit-associated protein 1"/>
    <property type="match status" value="1"/>
</dbReference>
<dbReference type="SFLD" id="SFLDS00029">
    <property type="entry name" value="Radical_SAM"/>
    <property type="match status" value="1"/>
</dbReference>
<keyword evidence="5 10" id="KW-0949">S-adenosyl-L-methionine</keyword>
<dbReference type="PROSITE" id="PS01278">
    <property type="entry name" value="MTTASE_RADICAL"/>
    <property type="match status" value="1"/>
</dbReference>
<evidence type="ECO:0000256" key="10">
    <source>
        <dbReference type="HAMAP-Rule" id="MF_01865"/>
    </source>
</evidence>
<dbReference type="SFLD" id="SFLDF00274">
    <property type="entry name" value="ribosomal_protein_S12_methylth"/>
    <property type="match status" value="1"/>
</dbReference>
<feature type="binding site" evidence="10">
    <location>
        <position position="161"/>
    </location>
    <ligand>
        <name>[4Fe-4S] cluster</name>
        <dbReference type="ChEBI" id="CHEBI:49883"/>
        <label>2</label>
        <note>4Fe-4S-S-AdoMet</note>
    </ligand>
</feature>
<evidence type="ECO:0000256" key="6">
    <source>
        <dbReference type="ARBA" id="ARBA00022723"/>
    </source>
</evidence>
<dbReference type="NCBIfam" id="TIGR00089">
    <property type="entry name" value="MiaB/RimO family radical SAM methylthiotransferase"/>
    <property type="match status" value="1"/>
</dbReference>
<organism evidence="13 14">
    <name type="scientific">Anaerosporomusa subterranea</name>
    <dbReference type="NCBI Taxonomy" id="1794912"/>
    <lineage>
        <taxon>Bacteria</taxon>
        <taxon>Bacillati</taxon>
        <taxon>Bacillota</taxon>
        <taxon>Negativicutes</taxon>
        <taxon>Acetonemataceae</taxon>
        <taxon>Anaerosporomusa</taxon>
    </lineage>
</organism>
<feature type="binding site" evidence="10">
    <location>
        <position position="46"/>
    </location>
    <ligand>
        <name>[4Fe-4S] cluster</name>
        <dbReference type="ChEBI" id="CHEBI:49883"/>
        <label>1</label>
    </ligand>
</feature>
<dbReference type="RefSeq" id="WP_066238893.1">
    <property type="nucleotide sequence ID" value="NZ_LSGP01000013.1"/>
</dbReference>
<dbReference type="GO" id="GO:0035597">
    <property type="term" value="F:tRNA-2-methylthio-N(6)-dimethylallyladenosine(37) synthase activity"/>
    <property type="evidence" value="ECO:0007669"/>
    <property type="project" value="UniProtKB-EC"/>
</dbReference>
<dbReference type="Pfam" id="PF04055">
    <property type="entry name" value="Radical_SAM"/>
    <property type="match status" value="1"/>
</dbReference>
<evidence type="ECO:0000256" key="9">
    <source>
        <dbReference type="ARBA" id="ARBA00051425"/>
    </source>
</evidence>
<dbReference type="InterPro" id="IPR013848">
    <property type="entry name" value="Methylthiotransferase_N"/>
</dbReference>
<dbReference type="AlphaFoldDB" id="A0A154BT78"/>
<dbReference type="GO" id="GO:0046872">
    <property type="term" value="F:metal ion binding"/>
    <property type="evidence" value="ECO:0007669"/>
    <property type="project" value="UniProtKB-KW"/>
</dbReference>
<dbReference type="SFLD" id="SFLDG01082">
    <property type="entry name" value="B12-binding_domain_containing"/>
    <property type="match status" value="1"/>
</dbReference>
<dbReference type="PANTHER" id="PTHR43837">
    <property type="entry name" value="RIBOSOMAL PROTEIN S12 METHYLTHIOTRANSFERASE RIMO"/>
    <property type="match status" value="1"/>
</dbReference>
<keyword evidence="7 10" id="KW-0408">Iron</keyword>
<keyword evidence="13" id="KW-0689">Ribosomal protein</keyword>
<dbReference type="Proteomes" id="UP000076268">
    <property type="component" value="Unassembled WGS sequence"/>
</dbReference>
<evidence type="ECO:0000313" key="14">
    <source>
        <dbReference type="Proteomes" id="UP000076268"/>
    </source>
</evidence>
<keyword evidence="3 10" id="KW-0963">Cytoplasm</keyword>
<dbReference type="SUPFAM" id="SSF102114">
    <property type="entry name" value="Radical SAM enzymes"/>
    <property type="match status" value="1"/>
</dbReference>
<dbReference type="Gene3D" id="3.80.30.20">
    <property type="entry name" value="tm_1862 like domain"/>
    <property type="match status" value="1"/>
</dbReference>
<dbReference type="EC" id="2.8.4.4" evidence="10"/>
<dbReference type="SMART" id="SM00729">
    <property type="entry name" value="Elp3"/>
    <property type="match status" value="1"/>
</dbReference>
<keyword evidence="13" id="KW-0687">Ribonucleoprotein</keyword>
<feature type="domain" description="MTTase N-terminal" evidence="11">
    <location>
        <begin position="1"/>
        <end position="117"/>
    </location>
</feature>
<dbReference type="GO" id="GO:0035599">
    <property type="term" value="F:aspartic acid methylthiotransferase activity"/>
    <property type="evidence" value="ECO:0007669"/>
    <property type="project" value="TreeGrafter"/>
</dbReference>
<evidence type="ECO:0000256" key="1">
    <source>
        <dbReference type="ARBA" id="ARBA00003234"/>
    </source>
</evidence>
<dbReference type="InterPro" id="IPR002792">
    <property type="entry name" value="TRAM_dom"/>
</dbReference>